<proteinExistence type="inferred from homology"/>
<evidence type="ECO:0000259" key="2">
    <source>
        <dbReference type="PROSITE" id="PS51384"/>
    </source>
</evidence>
<dbReference type="PANTHER" id="PTHR30157">
    <property type="entry name" value="FERRIC REDUCTASE, NADPH-DEPENDENT"/>
    <property type="match status" value="1"/>
</dbReference>
<dbReference type="OrthoDB" id="9814826at2"/>
<organism evidence="3 4">
    <name type="scientific">Pelagerythrobacter marensis</name>
    <dbReference type="NCBI Taxonomy" id="543877"/>
    <lineage>
        <taxon>Bacteria</taxon>
        <taxon>Pseudomonadati</taxon>
        <taxon>Pseudomonadota</taxon>
        <taxon>Alphaproteobacteria</taxon>
        <taxon>Sphingomonadales</taxon>
        <taxon>Erythrobacteraceae</taxon>
        <taxon>Pelagerythrobacter</taxon>
    </lineage>
</organism>
<dbReference type="PANTHER" id="PTHR30157:SF0">
    <property type="entry name" value="NADPH-DEPENDENT FERRIC-CHELATE REDUCTASE"/>
    <property type="match status" value="1"/>
</dbReference>
<dbReference type="Gene3D" id="2.40.30.10">
    <property type="entry name" value="Translation factors"/>
    <property type="match status" value="1"/>
</dbReference>
<dbReference type="InterPro" id="IPR007037">
    <property type="entry name" value="SIP_rossman_dom"/>
</dbReference>
<evidence type="ECO:0000313" key="3">
    <source>
        <dbReference type="EMBL" id="AKM07911.1"/>
    </source>
</evidence>
<dbReference type="InterPro" id="IPR013113">
    <property type="entry name" value="SIP_FAD-bd"/>
</dbReference>
<feature type="domain" description="FAD-binding FR-type" evidence="2">
    <location>
        <begin position="5"/>
        <end position="114"/>
    </location>
</feature>
<evidence type="ECO:0000256" key="1">
    <source>
        <dbReference type="ARBA" id="ARBA00035644"/>
    </source>
</evidence>
<dbReference type="InterPro" id="IPR039261">
    <property type="entry name" value="FNR_nucleotide-bd"/>
</dbReference>
<dbReference type="PATRIC" id="fig|543877.4.peg.1874"/>
<sequence length="254" mass="27475">MASRPAPRTMTVLGSRKVTPNMLRLTLGGQGMVDYPPGQKGGYVKLMLLPQSEGGRPVVRTYTIRDQRHRELDIDFALHGDADHQAGPATRWALAARPGDAIEVGGPGPAKPLPAGFQHYLVAGDMAALPAIAANLEALPGDATGFVALEIQDANDRQALALPPGMQVRWLVNPAPGSRPDLLETALRDYGWPAGSVYAWAACEFSAMRRLRSYLRQEQGLGSERLYLSSYWKSGLTEDAHKVVKREDAEAAPL</sequence>
<dbReference type="STRING" id="543877.AM2010_1848"/>
<dbReference type="Proteomes" id="UP000037643">
    <property type="component" value="Chromosome"/>
</dbReference>
<dbReference type="KEGG" id="amx:AM2010_1848"/>
<dbReference type="SUPFAM" id="SSF63380">
    <property type="entry name" value="Riboflavin synthase domain-like"/>
    <property type="match status" value="1"/>
</dbReference>
<dbReference type="InterPro" id="IPR017927">
    <property type="entry name" value="FAD-bd_FR_type"/>
</dbReference>
<dbReference type="InterPro" id="IPR017938">
    <property type="entry name" value="Riboflavin_synthase-like_b-brl"/>
</dbReference>
<dbReference type="GO" id="GO:0016491">
    <property type="term" value="F:oxidoreductase activity"/>
    <property type="evidence" value="ECO:0007669"/>
    <property type="project" value="InterPro"/>
</dbReference>
<dbReference type="Pfam" id="PF04954">
    <property type="entry name" value="SIP"/>
    <property type="match status" value="1"/>
</dbReference>
<dbReference type="InterPro" id="IPR039374">
    <property type="entry name" value="SIP_fam"/>
</dbReference>
<dbReference type="CDD" id="cd06193">
    <property type="entry name" value="siderophore_interacting"/>
    <property type="match status" value="1"/>
</dbReference>
<dbReference type="EMBL" id="CP011805">
    <property type="protein sequence ID" value="AKM07911.1"/>
    <property type="molecule type" value="Genomic_DNA"/>
</dbReference>
<dbReference type="Gene3D" id="3.40.50.80">
    <property type="entry name" value="Nucleotide-binding domain of ferredoxin-NADP reductase (FNR) module"/>
    <property type="match status" value="1"/>
</dbReference>
<evidence type="ECO:0000313" key="4">
    <source>
        <dbReference type="Proteomes" id="UP000037643"/>
    </source>
</evidence>
<protein>
    <submittedName>
        <fullName evidence="3">Siderophore-interacting protein</fullName>
    </submittedName>
</protein>
<comment type="similarity">
    <text evidence="1">Belongs to the SIP oxidoreductase family.</text>
</comment>
<dbReference type="Pfam" id="PF08021">
    <property type="entry name" value="FAD_binding_9"/>
    <property type="match status" value="1"/>
</dbReference>
<accession>A0A0G3XB95</accession>
<dbReference type="AlphaFoldDB" id="A0A0G3XB95"/>
<reference evidence="3 4" key="1">
    <citation type="submission" date="2015-06" db="EMBL/GenBank/DDBJ databases">
        <authorList>
            <person name="Kim K.M."/>
        </authorList>
    </citation>
    <scope>NUCLEOTIDE SEQUENCE [LARGE SCALE GENOMIC DNA]</scope>
    <source>
        <strain evidence="3 4">KCTC 22370</strain>
    </source>
</reference>
<keyword evidence="4" id="KW-1185">Reference proteome</keyword>
<gene>
    <name evidence="3" type="ORF">AM2010_1848</name>
</gene>
<dbReference type="PROSITE" id="PS51384">
    <property type="entry name" value="FAD_FR"/>
    <property type="match status" value="1"/>
</dbReference>
<name>A0A0G3XB95_9SPHN</name>